<dbReference type="EMBL" id="QQTP01000024">
    <property type="protein sequence ID" value="RDJ19984.1"/>
    <property type="molecule type" value="Genomic_DNA"/>
</dbReference>
<evidence type="ECO:0000256" key="1">
    <source>
        <dbReference type="ARBA" id="ARBA00006484"/>
    </source>
</evidence>
<dbReference type="GO" id="GO:0016616">
    <property type="term" value="F:oxidoreductase activity, acting on the CH-OH group of donors, NAD or NADP as acceptor"/>
    <property type="evidence" value="ECO:0007669"/>
    <property type="project" value="TreeGrafter"/>
</dbReference>
<evidence type="ECO:0000313" key="2">
    <source>
        <dbReference type="EMBL" id="RDJ19984.1"/>
    </source>
</evidence>
<proteinExistence type="inferred from homology"/>
<dbReference type="PRINTS" id="PR00080">
    <property type="entry name" value="SDRFAMILY"/>
</dbReference>
<dbReference type="PANTHER" id="PTHR42760">
    <property type="entry name" value="SHORT-CHAIN DEHYDROGENASES/REDUCTASES FAMILY MEMBER"/>
    <property type="match status" value="1"/>
</dbReference>
<organism evidence="2 3">
    <name type="scientific">Bosea caraganae</name>
    <dbReference type="NCBI Taxonomy" id="2763117"/>
    <lineage>
        <taxon>Bacteria</taxon>
        <taxon>Pseudomonadati</taxon>
        <taxon>Pseudomonadota</taxon>
        <taxon>Alphaproteobacteria</taxon>
        <taxon>Hyphomicrobiales</taxon>
        <taxon>Boseaceae</taxon>
        <taxon>Bosea</taxon>
    </lineage>
</organism>
<protein>
    <submittedName>
        <fullName evidence="2">3-ketoacyl-ACP reductase</fullName>
    </submittedName>
</protein>
<comment type="caution">
    <text evidence="2">The sequence shown here is derived from an EMBL/GenBank/DDBJ whole genome shotgun (WGS) entry which is preliminary data.</text>
</comment>
<dbReference type="InterPro" id="IPR036291">
    <property type="entry name" value="NAD(P)-bd_dom_sf"/>
</dbReference>
<dbReference type="NCBIfam" id="NF009386">
    <property type="entry name" value="PRK12745.1"/>
    <property type="match status" value="1"/>
</dbReference>
<keyword evidence="3" id="KW-1185">Reference proteome</keyword>
<comment type="similarity">
    <text evidence="1">Belongs to the short-chain dehydrogenases/reductases (SDR) family.</text>
</comment>
<dbReference type="InterPro" id="IPR020904">
    <property type="entry name" value="Sc_DH/Rdtase_CS"/>
</dbReference>
<dbReference type="OrthoDB" id="9803333at2"/>
<dbReference type="GO" id="GO:0030497">
    <property type="term" value="P:fatty acid elongation"/>
    <property type="evidence" value="ECO:0007669"/>
    <property type="project" value="TreeGrafter"/>
</dbReference>
<name>A0A370KYA8_9HYPH</name>
<evidence type="ECO:0000313" key="3">
    <source>
        <dbReference type="Proteomes" id="UP000255207"/>
    </source>
</evidence>
<dbReference type="Gene3D" id="3.40.50.720">
    <property type="entry name" value="NAD(P)-binding Rossmann-like Domain"/>
    <property type="match status" value="1"/>
</dbReference>
<dbReference type="PANTHER" id="PTHR42760:SF135">
    <property type="entry name" value="BLL7886 PROTEIN"/>
    <property type="match status" value="1"/>
</dbReference>
<dbReference type="Pfam" id="PF13561">
    <property type="entry name" value="adh_short_C2"/>
    <property type="match status" value="1"/>
</dbReference>
<gene>
    <name evidence="2" type="ORF">DWE98_26965</name>
</gene>
<dbReference type="SUPFAM" id="SSF51735">
    <property type="entry name" value="NAD(P)-binding Rossmann-fold domains"/>
    <property type="match status" value="1"/>
</dbReference>
<dbReference type="Proteomes" id="UP000255207">
    <property type="component" value="Unassembled WGS sequence"/>
</dbReference>
<dbReference type="AlphaFoldDB" id="A0A370KYA8"/>
<dbReference type="PROSITE" id="PS00061">
    <property type="entry name" value="ADH_SHORT"/>
    <property type="match status" value="1"/>
</dbReference>
<dbReference type="PRINTS" id="PR00081">
    <property type="entry name" value="GDHRDH"/>
</dbReference>
<reference evidence="3" key="1">
    <citation type="submission" date="2018-07" db="EMBL/GenBank/DDBJ databases">
        <authorList>
            <person name="Safronova V.I."/>
            <person name="Chirak E.R."/>
            <person name="Sazanova A.L."/>
        </authorList>
    </citation>
    <scope>NUCLEOTIDE SEQUENCE [LARGE SCALE GENOMIC DNA]</scope>
    <source>
        <strain evidence="3">RCAM04685</strain>
    </source>
</reference>
<dbReference type="FunFam" id="3.40.50.720:FF:000084">
    <property type="entry name" value="Short-chain dehydrogenase reductase"/>
    <property type="match status" value="1"/>
</dbReference>
<sequence>MARPVALITGARRGIGRTIGLALAEAGHDIAFTDLVEDEAAAEAQAAFAGAGARALFIRHDVAAIESHADLVATILREFGRLDLLVSNAGIGAPVRGDMLEITPESYDLVMGVNLRGAAFLSQEVSKAMLAGPRAGNPAIVFITSASTELVSIDRAQYCVSKIGLSMWAKALAVRLAPEGIPVFEVRPGVIRTDMTAKVAAKYDARIADGLIPAGRWGEGEDVARCVVGLTSGNFSYATGTVINADGGLMIPRL</sequence>
<accession>A0A370KYA8</accession>
<dbReference type="InterPro" id="IPR002347">
    <property type="entry name" value="SDR_fam"/>
</dbReference>